<evidence type="ECO:0000313" key="3">
    <source>
        <dbReference type="Proteomes" id="UP000799440"/>
    </source>
</evidence>
<protein>
    <submittedName>
        <fullName evidence="2">Uncharacterized protein</fullName>
    </submittedName>
</protein>
<name>A0A6A6V3Q1_9PLEO</name>
<organism evidence="2 3">
    <name type="scientific">Sporormia fimetaria CBS 119925</name>
    <dbReference type="NCBI Taxonomy" id="1340428"/>
    <lineage>
        <taxon>Eukaryota</taxon>
        <taxon>Fungi</taxon>
        <taxon>Dikarya</taxon>
        <taxon>Ascomycota</taxon>
        <taxon>Pezizomycotina</taxon>
        <taxon>Dothideomycetes</taxon>
        <taxon>Pleosporomycetidae</taxon>
        <taxon>Pleosporales</taxon>
        <taxon>Sporormiaceae</taxon>
        <taxon>Sporormia</taxon>
    </lineage>
</organism>
<dbReference type="AlphaFoldDB" id="A0A6A6V3Q1"/>
<dbReference type="OrthoDB" id="3762348at2759"/>
<feature type="compositionally biased region" description="Basic and acidic residues" evidence="1">
    <location>
        <begin position="287"/>
        <end position="302"/>
    </location>
</feature>
<reference evidence="2" key="1">
    <citation type="journal article" date="2020" name="Stud. Mycol.">
        <title>101 Dothideomycetes genomes: a test case for predicting lifestyles and emergence of pathogens.</title>
        <authorList>
            <person name="Haridas S."/>
            <person name="Albert R."/>
            <person name="Binder M."/>
            <person name="Bloem J."/>
            <person name="Labutti K."/>
            <person name="Salamov A."/>
            <person name="Andreopoulos B."/>
            <person name="Baker S."/>
            <person name="Barry K."/>
            <person name="Bills G."/>
            <person name="Bluhm B."/>
            <person name="Cannon C."/>
            <person name="Castanera R."/>
            <person name="Culley D."/>
            <person name="Daum C."/>
            <person name="Ezra D."/>
            <person name="Gonzalez J."/>
            <person name="Henrissat B."/>
            <person name="Kuo A."/>
            <person name="Liang C."/>
            <person name="Lipzen A."/>
            <person name="Lutzoni F."/>
            <person name="Magnuson J."/>
            <person name="Mondo S."/>
            <person name="Nolan M."/>
            <person name="Ohm R."/>
            <person name="Pangilinan J."/>
            <person name="Park H.-J."/>
            <person name="Ramirez L."/>
            <person name="Alfaro M."/>
            <person name="Sun H."/>
            <person name="Tritt A."/>
            <person name="Yoshinaga Y."/>
            <person name="Zwiers L.-H."/>
            <person name="Turgeon B."/>
            <person name="Goodwin S."/>
            <person name="Spatafora J."/>
            <person name="Crous P."/>
            <person name="Grigoriev I."/>
        </authorList>
    </citation>
    <scope>NUCLEOTIDE SEQUENCE</scope>
    <source>
        <strain evidence="2">CBS 119925</strain>
    </source>
</reference>
<dbReference type="EMBL" id="MU006594">
    <property type="protein sequence ID" value="KAF2743807.1"/>
    <property type="molecule type" value="Genomic_DNA"/>
</dbReference>
<dbReference type="Proteomes" id="UP000799440">
    <property type="component" value="Unassembled WGS sequence"/>
</dbReference>
<evidence type="ECO:0000256" key="1">
    <source>
        <dbReference type="SAM" id="MobiDB-lite"/>
    </source>
</evidence>
<proteinExistence type="predicted"/>
<feature type="region of interest" description="Disordered" evidence="1">
    <location>
        <begin position="272"/>
        <end position="302"/>
    </location>
</feature>
<feature type="region of interest" description="Disordered" evidence="1">
    <location>
        <begin position="48"/>
        <end position="90"/>
    </location>
</feature>
<gene>
    <name evidence="2" type="ORF">M011DRAFT_471143</name>
</gene>
<sequence>MSGSRDLEGGREGADLDYDYHRAVGRKGDGEGVVLLFHSFPLDPSKLTPCFSTPRHPLTTTPDDDPRRQRTHDGHKPTTQQTPPLPAPTPLTMPPPLQSVKYENWKHPILIYHYSHSLLPLSTLSTYLRTHINMHYVRTRTAPDPLVDVPVPSGDEIPPGCYEALYLPNVFHYKGCALGFRVGVGKEGAEGGIEWFCFRKPIEDRLGWLGANDVLRAPSVRIPVPAPVPGEEEEEEGGKLFDLVATLEKVGKSALRDREHFGVHNSEVGTEGAGEFGVRGWGDEEGCSDRVGRRDGGSRLRV</sequence>
<evidence type="ECO:0000313" key="2">
    <source>
        <dbReference type="EMBL" id="KAF2743807.1"/>
    </source>
</evidence>
<feature type="compositionally biased region" description="Basic and acidic residues" evidence="1">
    <location>
        <begin position="64"/>
        <end position="76"/>
    </location>
</feature>
<accession>A0A6A6V3Q1</accession>
<keyword evidence="3" id="KW-1185">Reference proteome</keyword>